<name>A0A813H0P8_POLGL</name>
<feature type="compositionally biased region" description="Pro residues" evidence="1">
    <location>
        <begin position="332"/>
        <end position="344"/>
    </location>
</feature>
<accession>A0A813H0P8</accession>
<organism evidence="2 3">
    <name type="scientific">Polarella glacialis</name>
    <name type="common">Dinoflagellate</name>
    <dbReference type="NCBI Taxonomy" id="89957"/>
    <lineage>
        <taxon>Eukaryota</taxon>
        <taxon>Sar</taxon>
        <taxon>Alveolata</taxon>
        <taxon>Dinophyceae</taxon>
        <taxon>Suessiales</taxon>
        <taxon>Suessiaceae</taxon>
        <taxon>Polarella</taxon>
    </lineage>
</organism>
<dbReference type="InterPro" id="IPR013078">
    <property type="entry name" value="His_Pase_superF_clade-1"/>
</dbReference>
<feature type="region of interest" description="Disordered" evidence="1">
    <location>
        <begin position="1"/>
        <end position="20"/>
    </location>
</feature>
<gene>
    <name evidence="2" type="ORF">PGLA1383_LOCUS47412</name>
</gene>
<dbReference type="InterPro" id="IPR051710">
    <property type="entry name" value="Phosphatase_SH3-domain"/>
</dbReference>
<feature type="compositionally biased region" description="Basic and acidic residues" evidence="1">
    <location>
        <begin position="1"/>
        <end position="13"/>
    </location>
</feature>
<reference evidence="2" key="1">
    <citation type="submission" date="2021-02" db="EMBL/GenBank/DDBJ databases">
        <authorList>
            <person name="Dougan E. K."/>
            <person name="Rhodes N."/>
            <person name="Thang M."/>
            <person name="Chan C."/>
        </authorList>
    </citation>
    <scope>NUCLEOTIDE SEQUENCE</scope>
</reference>
<dbReference type="Proteomes" id="UP000654075">
    <property type="component" value="Unassembled WGS sequence"/>
</dbReference>
<dbReference type="Gene3D" id="3.40.50.1240">
    <property type="entry name" value="Phosphoglycerate mutase-like"/>
    <property type="match status" value="1"/>
</dbReference>
<feature type="non-terminal residue" evidence="2">
    <location>
        <position position="548"/>
    </location>
</feature>
<protein>
    <submittedName>
        <fullName evidence="2">Uncharacterized protein</fullName>
    </submittedName>
</protein>
<feature type="region of interest" description="Disordered" evidence="1">
    <location>
        <begin position="328"/>
        <end position="351"/>
    </location>
</feature>
<dbReference type="PANTHER" id="PTHR16469">
    <property type="entry name" value="UBIQUITIN-ASSOCIATED AND SH3 DOMAIN-CONTAINING BA-RELATED"/>
    <property type="match status" value="1"/>
</dbReference>
<dbReference type="SUPFAM" id="SSF53254">
    <property type="entry name" value="Phosphoglycerate mutase-like"/>
    <property type="match status" value="1"/>
</dbReference>
<dbReference type="AlphaFoldDB" id="A0A813H0P8"/>
<dbReference type="OrthoDB" id="414418at2759"/>
<evidence type="ECO:0000256" key="1">
    <source>
        <dbReference type="SAM" id="MobiDB-lite"/>
    </source>
</evidence>
<keyword evidence="3" id="KW-1185">Reference proteome</keyword>
<dbReference type="EMBL" id="CAJNNV010030085">
    <property type="protein sequence ID" value="CAE8631297.1"/>
    <property type="molecule type" value="Genomic_DNA"/>
</dbReference>
<dbReference type="CDD" id="cd07067">
    <property type="entry name" value="HP_PGM_like"/>
    <property type="match status" value="1"/>
</dbReference>
<sequence length="548" mass="59230">MKGARTGDDHEKAAGAAQMFNRQESMYRQVASIRSKQEEEVEVEVPLDAGEQGFAESFRELVEAPEEPEDEEVLALGDSAKIGGPGHVWACLGLVEVLFELAEAEDYGTVREMLNAPLRSTPNALLLAICLAEDRSRGALRADLLERVAPPLFEANAGPQALLVSSALAERAPKELKRLLRSMQEKDPKINLPKVVSLLQKAPRLVEFYNGLLQGPPSELSCRMALLQGPQAAKLGAWLKKVLVDHKDGAALALVRFLRPSLLPNGPVLGGDEASICRSWLEALLEAAALLSPDSARQVTELAQLAYQKFPVPGPVAATSVGLLVTDEKQPMAPPPGPPPPPSSAPLSAEELEESSNGYFKAIYTGSMRAVGALQSANKPSKGTDWSSRELPVQIFGVIRHTARADEMGATWKGASWFQSEDFKRYPYDPPLSDEGLEEAGQVAERVSNFLGALPDSAKIHVVVSSPYLRCIQTAAAVCRRLGSSSVRLIVDLGLGEVYGPEIFGDLEPERSTTSRVASSWEGKGREWSEHFPQEVSSIECINTPMGK</sequence>
<evidence type="ECO:0000313" key="3">
    <source>
        <dbReference type="Proteomes" id="UP000654075"/>
    </source>
</evidence>
<comment type="caution">
    <text evidence="2">The sequence shown here is derived from an EMBL/GenBank/DDBJ whole genome shotgun (WGS) entry which is preliminary data.</text>
</comment>
<proteinExistence type="predicted"/>
<dbReference type="PANTHER" id="PTHR16469:SF27">
    <property type="entry name" value="UBIQUITIN-ASSOCIATED AND SH3 DOMAIN-CONTAINING BA-RELATED"/>
    <property type="match status" value="1"/>
</dbReference>
<evidence type="ECO:0000313" key="2">
    <source>
        <dbReference type="EMBL" id="CAE8631297.1"/>
    </source>
</evidence>
<dbReference type="Pfam" id="PF00300">
    <property type="entry name" value="His_Phos_1"/>
    <property type="match status" value="1"/>
</dbReference>
<dbReference type="InterPro" id="IPR029033">
    <property type="entry name" value="His_PPase_superfam"/>
</dbReference>